<sequence>MQPQESILSSCTSGGCGAKIGPEDLRMILQGLPTNTPSPNLLVGFDSSDDAAIYRMNDDTALIATLDFFSPMVDDPRLFGRIAAANALSDVYAMGGRPLIALNIVCFPESLSKEILSEILAGGSEKVAEAGATIAGGHSIYDKEPKYGLSVNGSVQTSKIIRNNTPKCGDKLIITKPIGVGIVMMAHRKGVASPIAFDQAITSMQQLNRYAAEKMERYPVNACTDVTGFGLLAHLLEMCSPTYSATIDIGSLPLITDAVIYADAGFITSAGKRNRLHVASHGSIDHLSNAMQELLLDPQTSGGLLISVEKDSALSLLQEIQVDDPHARIIGEITEKRSHSIIFT</sequence>
<evidence type="ECO:0000256" key="5">
    <source>
        <dbReference type="ARBA" id="ARBA00022777"/>
    </source>
</evidence>
<evidence type="ECO:0000256" key="4">
    <source>
        <dbReference type="ARBA" id="ARBA00022741"/>
    </source>
</evidence>
<keyword evidence="7 9" id="KW-0460">Magnesium</keyword>
<dbReference type="InterPro" id="IPR036676">
    <property type="entry name" value="PurM-like_C_sf"/>
</dbReference>
<keyword evidence="2 9" id="KW-0808">Transferase</keyword>
<protein>
    <recommendedName>
        <fullName evidence="9">Selenide, water dikinase</fullName>
        <ecNumber evidence="9">2.7.9.3</ecNumber>
    </recommendedName>
    <alternativeName>
        <fullName evidence="9">Selenium donor protein</fullName>
    </alternativeName>
    <alternativeName>
        <fullName evidence="9">Selenophosphate synthase</fullName>
    </alternativeName>
</protein>
<dbReference type="Pfam" id="PF00586">
    <property type="entry name" value="AIRS"/>
    <property type="match status" value="1"/>
</dbReference>
<keyword evidence="4 9" id="KW-0547">Nucleotide-binding</keyword>
<keyword evidence="13" id="KW-1185">Reference proteome</keyword>
<accession>A0A968GBH2</accession>
<keyword evidence="8 9" id="KW-0711">Selenium</keyword>
<feature type="binding site" description="in other chain" evidence="9">
    <location>
        <begin position="47"/>
        <end position="49"/>
    </location>
    <ligand>
        <name>ATP</name>
        <dbReference type="ChEBI" id="CHEBI:30616"/>
        <note>ligand shared between dimeric partners</note>
    </ligand>
</feature>
<dbReference type="InterPro" id="IPR016188">
    <property type="entry name" value="PurM-like_N"/>
</dbReference>
<evidence type="ECO:0000256" key="1">
    <source>
        <dbReference type="ARBA" id="ARBA00008026"/>
    </source>
</evidence>
<dbReference type="Gene3D" id="3.90.650.10">
    <property type="entry name" value="PurM-like C-terminal domain"/>
    <property type="match status" value="1"/>
</dbReference>
<dbReference type="HAMAP" id="MF_00625">
    <property type="entry name" value="SelD"/>
    <property type="match status" value="1"/>
</dbReference>
<evidence type="ECO:0000256" key="3">
    <source>
        <dbReference type="ARBA" id="ARBA00022723"/>
    </source>
</evidence>
<feature type="binding site" evidence="9">
    <location>
        <position position="225"/>
    </location>
    <ligand>
        <name>Mg(2+)</name>
        <dbReference type="ChEBI" id="CHEBI:18420"/>
    </ligand>
</feature>
<keyword evidence="5 9" id="KW-0418">Kinase</keyword>
<dbReference type="GO" id="GO:0016260">
    <property type="term" value="P:selenocysteine biosynthetic process"/>
    <property type="evidence" value="ECO:0007669"/>
    <property type="project" value="InterPro"/>
</dbReference>
<keyword evidence="6 9" id="KW-0067">ATP-binding</keyword>
<evidence type="ECO:0000313" key="13">
    <source>
        <dbReference type="Proteomes" id="UP000711995"/>
    </source>
</evidence>
<dbReference type="NCBIfam" id="NF002098">
    <property type="entry name" value="PRK00943.1"/>
    <property type="match status" value="1"/>
</dbReference>
<evidence type="ECO:0000256" key="8">
    <source>
        <dbReference type="ARBA" id="ARBA00023266"/>
    </source>
</evidence>
<dbReference type="InterPro" id="IPR023061">
    <property type="entry name" value="SelD_I"/>
</dbReference>
<dbReference type="Gene3D" id="3.30.1330.10">
    <property type="entry name" value="PurM-like, N-terminal domain"/>
    <property type="match status" value="1"/>
</dbReference>
<evidence type="ECO:0000256" key="6">
    <source>
        <dbReference type="ARBA" id="ARBA00022840"/>
    </source>
</evidence>
<feature type="binding site" evidence="9">
    <location>
        <begin position="137"/>
        <end position="139"/>
    </location>
    <ligand>
        <name>ATP</name>
        <dbReference type="ChEBI" id="CHEBI:30616"/>
        <note>ligand shared between dimeric partners</note>
    </ligand>
</feature>
<dbReference type="InterPro" id="IPR036921">
    <property type="entry name" value="PurM-like_N_sf"/>
</dbReference>
<evidence type="ECO:0000259" key="11">
    <source>
        <dbReference type="Pfam" id="PF02769"/>
    </source>
</evidence>
<dbReference type="NCBIfam" id="TIGR00476">
    <property type="entry name" value="selD"/>
    <property type="match status" value="1"/>
</dbReference>
<feature type="domain" description="PurM-like N-terminal" evidence="10">
    <location>
        <begin position="49"/>
        <end position="155"/>
    </location>
</feature>
<feature type="active site" evidence="9">
    <location>
        <position position="16"/>
    </location>
</feature>
<comment type="function">
    <text evidence="9">Synthesizes selenophosphate from selenide and ATP.</text>
</comment>
<dbReference type="InterPro" id="IPR004536">
    <property type="entry name" value="SPS/SelD"/>
</dbReference>
<feature type="site" description="Important for catalytic activity" evidence="9">
    <location>
        <position position="19"/>
    </location>
</feature>
<comment type="cofactor">
    <cofactor evidence="9">
        <name>Mg(2+)</name>
        <dbReference type="ChEBI" id="CHEBI:18420"/>
    </cofactor>
    <text evidence="9">Binds 1 Mg(2+) ion per monomer.</text>
</comment>
<dbReference type="GO" id="GO:0005737">
    <property type="term" value="C:cytoplasm"/>
    <property type="evidence" value="ECO:0007669"/>
    <property type="project" value="TreeGrafter"/>
</dbReference>
<dbReference type="AlphaFoldDB" id="A0A968GBH2"/>
<dbReference type="PANTHER" id="PTHR10256">
    <property type="entry name" value="SELENIDE, WATER DIKINASE"/>
    <property type="match status" value="1"/>
</dbReference>
<name>A0A968GBH2_9SPIO</name>
<feature type="binding site" evidence="9">
    <location>
        <position position="50"/>
    </location>
    <ligand>
        <name>Mg(2+)</name>
        <dbReference type="ChEBI" id="CHEBI:18420"/>
    </ligand>
</feature>
<dbReference type="Proteomes" id="UP000711995">
    <property type="component" value="Unassembled WGS sequence"/>
</dbReference>
<dbReference type="GO" id="GO:0000287">
    <property type="term" value="F:magnesium ion binding"/>
    <property type="evidence" value="ECO:0007669"/>
    <property type="project" value="UniProtKB-UniRule"/>
</dbReference>
<dbReference type="CDD" id="cd02195">
    <property type="entry name" value="SelD"/>
    <property type="match status" value="1"/>
</dbReference>
<keyword evidence="3 9" id="KW-0479">Metal-binding</keyword>
<comment type="subunit">
    <text evidence="9">Homodimer.</text>
</comment>
<feature type="binding site" description="in other chain" evidence="9">
    <location>
        <position position="19"/>
    </location>
    <ligand>
        <name>ATP</name>
        <dbReference type="ChEBI" id="CHEBI:30616"/>
        <note>ligand shared between dimeric partners</note>
    </ligand>
</feature>
<comment type="caution">
    <text evidence="12">The sequence shown here is derived from an EMBL/GenBank/DDBJ whole genome shotgun (WGS) entry which is preliminary data.</text>
</comment>
<dbReference type="GO" id="GO:0005524">
    <property type="term" value="F:ATP binding"/>
    <property type="evidence" value="ECO:0007669"/>
    <property type="project" value="UniProtKB-UniRule"/>
</dbReference>
<dbReference type="PIRSF" id="PIRSF036407">
    <property type="entry name" value="Selenphspht_syn"/>
    <property type="match status" value="1"/>
</dbReference>
<comment type="catalytic activity">
    <reaction evidence="9">
        <text>hydrogenselenide + ATP + H2O = selenophosphate + AMP + phosphate + 2 H(+)</text>
        <dbReference type="Rhea" id="RHEA:18737"/>
        <dbReference type="ChEBI" id="CHEBI:15377"/>
        <dbReference type="ChEBI" id="CHEBI:15378"/>
        <dbReference type="ChEBI" id="CHEBI:16144"/>
        <dbReference type="ChEBI" id="CHEBI:29317"/>
        <dbReference type="ChEBI" id="CHEBI:30616"/>
        <dbReference type="ChEBI" id="CHEBI:43474"/>
        <dbReference type="ChEBI" id="CHEBI:456215"/>
        <dbReference type="EC" id="2.7.9.3"/>
    </reaction>
</comment>
<dbReference type="EMBL" id="JAATLJ010000002">
    <property type="protein sequence ID" value="NIZ41320.1"/>
    <property type="molecule type" value="Genomic_DNA"/>
</dbReference>
<feature type="binding site" description="in other chain" evidence="9">
    <location>
        <position position="67"/>
    </location>
    <ligand>
        <name>ATP</name>
        <dbReference type="ChEBI" id="CHEBI:30616"/>
        <note>ligand shared between dimeric partners</note>
    </ligand>
</feature>
<dbReference type="RefSeq" id="WP_167700938.1">
    <property type="nucleotide sequence ID" value="NZ_CP118175.1"/>
</dbReference>
<evidence type="ECO:0000313" key="12">
    <source>
        <dbReference type="EMBL" id="NIZ41320.1"/>
    </source>
</evidence>
<evidence type="ECO:0000256" key="7">
    <source>
        <dbReference type="ARBA" id="ARBA00022842"/>
    </source>
</evidence>
<evidence type="ECO:0000259" key="10">
    <source>
        <dbReference type="Pfam" id="PF00586"/>
    </source>
</evidence>
<dbReference type="SUPFAM" id="SSF56042">
    <property type="entry name" value="PurM C-terminal domain-like"/>
    <property type="match status" value="1"/>
</dbReference>
<feature type="binding site" description="in other chain" evidence="9">
    <location>
        <position position="90"/>
    </location>
    <ligand>
        <name>ATP</name>
        <dbReference type="ChEBI" id="CHEBI:30616"/>
        <note>ligand shared between dimeric partners</note>
    </ligand>
</feature>
<feature type="domain" description="PurM-like C-terminal" evidence="11">
    <location>
        <begin position="169"/>
        <end position="342"/>
    </location>
</feature>
<evidence type="ECO:0000256" key="2">
    <source>
        <dbReference type="ARBA" id="ARBA00022679"/>
    </source>
</evidence>
<dbReference type="InterPro" id="IPR010918">
    <property type="entry name" value="PurM-like_C_dom"/>
</dbReference>
<gene>
    <name evidence="9 12" type="primary">selD</name>
    <name evidence="12" type="ORF">HCT14_07360</name>
</gene>
<dbReference type="PANTHER" id="PTHR10256:SF0">
    <property type="entry name" value="INACTIVE SELENIDE, WATER DIKINASE-LIKE PROTEIN-RELATED"/>
    <property type="match status" value="1"/>
</dbReference>
<dbReference type="FunFam" id="3.30.1330.10:FF:000003">
    <property type="entry name" value="Selenide, water dikinase"/>
    <property type="match status" value="1"/>
</dbReference>
<comment type="similarity">
    <text evidence="1 9">Belongs to the selenophosphate synthase 1 family. Class I subfamily.</text>
</comment>
<feature type="binding site" evidence="9">
    <location>
        <position position="90"/>
    </location>
    <ligand>
        <name>Mg(2+)</name>
        <dbReference type="ChEBI" id="CHEBI:18420"/>
    </ligand>
</feature>
<dbReference type="GO" id="GO:0004756">
    <property type="term" value="F:selenide, water dikinase activity"/>
    <property type="evidence" value="ECO:0007669"/>
    <property type="project" value="UniProtKB-UniRule"/>
</dbReference>
<dbReference type="Pfam" id="PF02769">
    <property type="entry name" value="AIRS_C"/>
    <property type="match status" value="1"/>
</dbReference>
<dbReference type="EC" id="2.7.9.3" evidence="9"/>
<dbReference type="SUPFAM" id="SSF55326">
    <property type="entry name" value="PurM N-terminal domain-like"/>
    <property type="match status" value="1"/>
</dbReference>
<organism evidence="12 13">
    <name type="scientific">Entomospira entomophila</name>
    <dbReference type="NCBI Taxonomy" id="2719988"/>
    <lineage>
        <taxon>Bacteria</taxon>
        <taxon>Pseudomonadati</taxon>
        <taxon>Spirochaetota</taxon>
        <taxon>Spirochaetia</taxon>
        <taxon>Spirochaetales</taxon>
        <taxon>Spirochaetaceae</taxon>
        <taxon>Entomospira</taxon>
    </lineage>
</organism>
<evidence type="ECO:0000256" key="9">
    <source>
        <dbReference type="HAMAP-Rule" id="MF_00625"/>
    </source>
</evidence>
<reference evidence="12 13" key="1">
    <citation type="submission" date="2020-03" db="EMBL/GenBank/DDBJ databases">
        <title>Spirochaetal bacteria isolated from arthropods constitute a novel genus Entomospira genus novum within the order Spirochaetales.</title>
        <authorList>
            <person name="Grana-Miraglia L."/>
            <person name="Sikutova S."/>
            <person name="Fingerle V."/>
            <person name="Sing A."/>
            <person name="Castillo-Ramirez S."/>
            <person name="Margos G."/>
            <person name="Rudolf I."/>
        </authorList>
    </citation>
    <scope>NUCLEOTIDE SEQUENCE [LARGE SCALE GENOMIC DNA]</scope>
    <source>
        <strain evidence="12 13">BR193</strain>
    </source>
</reference>
<proteinExistence type="inferred from homology"/>